<dbReference type="InterPro" id="IPR011527">
    <property type="entry name" value="ABC1_TM_dom"/>
</dbReference>
<evidence type="ECO:0000256" key="9">
    <source>
        <dbReference type="ARBA" id="ARBA00023180"/>
    </source>
</evidence>
<comment type="similarity">
    <text evidence="1">Belongs to the ABC transporter superfamily. ABCB family. Multidrug resistance exporter (TC 3.A.1.201) subfamily.</text>
</comment>
<dbReference type="InterPro" id="IPR003439">
    <property type="entry name" value="ABC_transporter-like_ATP-bd"/>
</dbReference>
<dbReference type="SUPFAM" id="SSF52540">
    <property type="entry name" value="P-loop containing nucleoside triphosphate hydrolases"/>
    <property type="match status" value="1"/>
</dbReference>
<keyword evidence="3 10" id="KW-0812">Transmembrane</keyword>
<dbReference type="PROSITE" id="PS50929">
    <property type="entry name" value="ABC_TM1F"/>
    <property type="match status" value="1"/>
</dbReference>
<feature type="transmembrane region" description="Helical" evidence="10">
    <location>
        <begin position="95"/>
        <end position="118"/>
    </location>
</feature>
<dbReference type="InterPro" id="IPR027417">
    <property type="entry name" value="P-loop_NTPase"/>
</dbReference>
<name>A0AAN8V1A0_9MAGN</name>
<feature type="transmembrane region" description="Helical" evidence="10">
    <location>
        <begin position="60"/>
        <end position="83"/>
    </location>
</feature>
<dbReference type="Proteomes" id="UP001370490">
    <property type="component" value="Unassembled WGS sequence"/>
</dbReference>
<dbReference type="EMBL" id="JBAMMX010000019">
    <property type="protein sequence ID" value="KAK6921816.1"/>
    <property type="molecule type" value="Genomic_DNA"/>
</dbReference>
<evidence type="ECO:0000313" key="13">
    <source>
        <dbReference type="EMBL" id="KAK6921816.1"/>
    </source>
</evidence>
<keyword evidence="2" id="KW-0813">Transport</keyword>
<keyword evidence="6" id="KW-0067">ATP-binding</keyword>
<keyword evidence="9" id="KW-0325">Glycoprotein</keyword>
<gene>
    <name evidence="13" type="ORF">RJ641_012323</name>
</gene>
<protein>
    <submittedName>
        <fullName evidence="13">ABC transporter type 1, transmembrane domain</fullName>
    </submittedName>
</protein>
<proteinExistence type="inferred from homology"/>
<organism evidence="13 14">
    <name type="scientific">Dillenia turbinata</name>
    <dbReference type="NCBI Taxonomy" id="194707"/>
    <lineage>
        <taxon>Eukaryota</taxon>
        <taxon>Viridiplantae</taxon>
        <taxon>Streptophyta</taxon>
        <taxon>Embryophyta</taxon>
        <taxon>Tracheophyta</taxon>
        <taxon>Spermatophyta</taxon>
        <taxon>Magnoliopsida</taxon>
        <taxon>eudicotyledons</taxon>
        <taxon>Gunneridae</taxon>
        <taxon>Pentapetalae</taxon>
        <taxon>Dilleniales</taxon>
        <taxon>Dilleniaceae</taxon>
        <taxon>Dillenia</taxon>
    </lineage>
</organism>
<comment type="caution">
    <text evidence="13">The sequence shown here is derived from an EMBL/GenBank/DDBJ whole genome shotgun (WGS) entry which is preliminary data.</text>
</comment>
<dbReference type="PANTHER" id="PTHR45136:SF2">
    <property type="entry name" value="ABC TRANSPORTER DOMAIN-CONTAINING PROTEIN"/>
    <property type="match status" value="1"/>
</dbReference>
<dbReference type="Gene3D" id="3.40.50.300">
    <property type="entry name" value="P-loop containing nucleotide triphosphate hydrolases"/>
    <property type="match status" value="1"/>
</dbReference>
<reference evidence="13 14" key="1">
    <citation type="submission" date="2023-12" db="EMBL/GenBank/DDBJ databases">
        <title>A high-quality genome assembly for Dillenia turbinata (Dilleniales).</title>
        <authorList>
            <person name="Chanderbali A."/>
        </authorList>
    </citation>
    <scope>NUCLEOTIDE SEQUENCE [LARGE SCALE GENOMIC DNA]</scope>
    <source>
        <strain evidence="13">LSX21</strain>
        <tissue evidence="13">Leaf</tissue>
    </source>
</reference>
<evidence type="ECO:0000256" key="8">
    <source>
        <dbReference type="ARBA" id="ARBA00023136"/>
    </source>
</evidence>
<dbReference type="PANTHER" id="PTHR45136">
    <property type="entry name" value="ABC TRANSPORTER DOMAIN-CONTAINING PROTEIN"/>
    <property type="match status" value="1"/>
</dbReference>
<evidence type="ECO:0000256" key="10">
    <source>
        <dbReference type="SAM" id="Phobius"/>
    </source>
</evidence>
<dbReference type="CDD" id="cd18578">
    <property type="entry name" value="ABC_6TM_Pgp_ABCB1_D2_like"/>
    <property type="match status" value="1"/>
</dbReference>
<evidence type="ECO:0000256" key="1">
    <source>
        <dbReference type="ARBA" id="ARBA00007577"/>
    </source>
</evidence>
<dbReference type="GO" id="GO:0016020">
    <property type="term" value="C:membrane"/>
    <property type="evidence" value="ECO:0007669"/>
    <property type="project" value="InterPro"/>
</dbReference>
<evidence type="ECO:0000256" key="6">
    <source>
        <dbReference type="ARBA" id="ARBA00022840"/>
    </source>
</evidence>
<evidence type="ECO:0000256" key="3">
    <source>
        <dbReference type="ARBA" id="ARBA00022692"/>
    </source>
</evidence>
<dbReference type="AlphaFoldDB" id="A0AAN8V1A0"/>
<evidence type="ECO:0000259" key="12">
    <source>
        <dbReference type="PROSITE" id="PS50929"/>
    </source>
</evidence>
<dbReference type="Gene3D" id="1.20.1560.10">
    <property type="entry name" value="ABC transporter type 1, transmembrane domain"/>
    <property type="match status" value="1"/>
</dbReference>
<evidence type="ECO:0000256" key="2">
    <source>
        <dbReference type="ARBA" id="ARBA00022448"/>
    </source>
</evidence>
<evidence type="ECO:0000256" key="5">
    <source>
        <dbReference type="ARBA" id="ARBA00022741"/>
    </source>
</evidence>
<dbReference type="Pfam" id="PF00664">
    <property type="entry name" value="ABC_membrane"/>
    <property type="match status" value="1"/>
</dbReference>
<feature type="domain" description="ABC transporter" evidence="11">
    <location>
        <begin position="328"/>
        <end position="538"/>
    </location>
</feature>
<keyword evidence="8 10" id="KW-0472">Membrane</keyword>
<keyword evidence="5" id="KW-0547">Nucleotide-binding</keyword>
<dbReference type="InterPro" id="IPR036640">
    <property type="entry name" value="ABC1_TM_sf"/>
</dbReference>
<sequence>MKDHKLLIANQSSSANSDAASRASVTSKGVTNMGSSCSTTHISETTNVEWKRALVGRLSAILCGAIELIHAFMLGSLISEYFMIDRGEIITRTRMYALCYLGLTMFSYLASIDLHYNFAVMGECLTKRIRENILTKILTFEVAWFDPDDNSSGAICSRLARDANVFPCLMAPNAVIPQSVVIDRVTILIQIFSLVSISCTIGLFLSWRLGLVLIAVQPLIVVSRYCQWVLLKSMSKKTTRAQDESSRVAAEARKLTKHQHDKIKDNPGIALGTSQSITYFTRATTLRYGGKLISKGQITKEEIFQTFLILISCGRAIADAASMNTDLDKGFDTVKSVFSILDRCTKINSEDKEGFEPDDIMGHSGSGKSTIISLIERFYDPIQGMVKIDGREIRPYHLRSLRKHIALVSQEPILFSEQATRGANAHDFITGLNNGYQTTCGDKGVKLTGGQKQRIAIARAILKNPSVLLLDKATSARDVQSETVVQHALEHFMLDRTSVVLAYRLSTVQNCDIIVVLEKGKVVEEGTHSSLLAKGSTR</sequence>
<dbReference type="SMART" id="SM00382">
    <property type="entry name" value="AAA"/>
    <property type="match status" value="1"/>
</dbReference>
<keyword evidence="14" id="KW-1185">Reference proteome</keyword>
<dbReference type="GO" id="GO:0016887">
    <property type="term" value="F:ATP hydrolysis activity"/>
    <property type="evidence" value="ECO:0007669"/>
    <property type="project" value="InterPro"/>
</dbReference>
<evidence type="ECO:0000259" key="11">
    <source>
        <dbReference type="PROSITE" id="PS50893"/>
    </source>
</evidence>
<dbReference type="PROSITE" id="PS50893">
    <property type="entry name" value="ABC_TRANSPORTER_2"/>
    <property type="match status" value="1"/>
</dbReference>
<feature type="domain" description="ABC transmembrane type-1" evidence="12">
    <location>
        <begin position="58"/>
        <end position="252"/>
    </location>
</feature>
<keyword evidence="7 10" id="KW-1133">Transmembrane helix</keyword>
<accession>A0AAN8V1A0</accession>
<evidence type="ECO:0000313" key="14">
    <source>
        <dbReference type="Proteomes" id="UP001370490"/>
    </source>
</evidence>
<keyword evidence="4" id="KW-0677">Repeat</keyword>
<dbReference type="SUPFAM" id="SSF90123">
    <property type="entry name" value="ABC transporter transmembrane region"/>
    <property type="match status" value="1"/>
</dbReference>
<dbReference type="Pfam" id="PF00005">
    <property type="entry name" value="ABC_tran"/>
    <property type="match status" value="1"/>
</dbReference>
<dbReference type="GO" id="GO:0005524">
    <property type="term" value="F:ATP binding"/>
    <property type="evidence" value="ECO:0007669"/>
    <property type="project" value="UniProtKB-KW"/>
</dbReference>
<evidence type="ECO:0000256" key="4">
    <source>
        <dbReference type="ARBA" id="ARBA00022737"/>
    </source>
</evidence>
<dbReference type="GO" id="GO:0140359">
    <property type="term" value="F:ABC-type transporter activity"/>
    <property type="evidence" value="ECO:0007669"/>
    <property type="project" value="InterPro"/>
</dbReference>
<feature type="transmembrane region" description="Helical" evidence="10">
    <location>
        <begin position="185"/>
        <end position="205"/>
    </location>
</feature>
<dbReference type="InterPro" id="IPR003593">
    <property type="entry name" value="AAA+_ATPase"/>
</dbReference>
<evidence type="ECO:0000256" key="7">
    <source>
        <dbReference type="ARBA" id="ARBA00022989"/>
    </source>
</evidence>